<keyword evidence="2 6" id="KW-0732">Signal</keyword>
<accession>A0A6V8KBN0</accession>
<evidence type="ECO:0000256" key="2">
    <source>
        <dbReference type="ARBA" id="ARBA00022729"/>
    </source>
</evidence>
<feature type="chain" id="PRO_5029021304" evidence="6">
    <location>
        <begin position="21"/>
        <end position="438"/>
    </location>
</feature>
<comment type="caution">
    <text evidence="7">The sequence shown here is derived from an EMBL/GenBank/DDBJ whole genome shotgun (WGS) entry which is preliminary data.</text>
</comment>
<dbReference type="EMBL" id="BLPF01000002">
    <property type="protein sequence ID" value="GFJ80830.1"/>
    <property type="molecule type" value="Genomic_DNA"/>
</dbReference>
<feature type="signal peptide" evidence="6">
    <location>
        <begin position="1"/>
        <end position="20"/>
    </location>
</feature>
<keyword evidence="8" id="KW-1185">Reference proteome</keyword>
<dbReference type="PROSITE" id="PS51257">
    <property type="entry name" value="PROKAR_LIPOPROTEIN"/>
    <property type="match status" value="1"/>
</dbReference>
<evidence type="ECO:0000256" key="4">
    <source>
        <dbReference type="ARBA" id="ARBA00023139"/>
    </source>
</evidence>
<name>A0A6V8KBN0_9ACTN</name>
<sequence>MRKLTAMLAALVLLAGCGGAETTDTPATVRLLVFGAPEELQAYRTLVDAYAKAANGARVELVEASDRADLITRLSTSIAGGSPPDVFLMNYRFYGQFAAKNAVEPLDDRLAKSTVVKLADLYPQVTEAFQWQGRQLCLPQNVSSLAVYYNRTMFAKHGIAEPKAGWTWNDLITTATALTRNASGAIVRGTEAEGGSAKVAVYGLGVEPTLIRVAPLVWSAGGQIVDDEREPTRFTFDAAPARDALRDFVALRLAYGVVPTDEEVEAEDDETRFSNGRLAMLLSSRRVTTTFRTIKDFEWDVAPMPMYGKQQAGILHSDAYCMTSGSKAKDAAWRFMEYAIGPEGQRIIAATGRTVPSNMAVSRSPAFLDPAQPPRNAQVFLDAVPTIRRVPTISTWPEIEDVAEGILENALYRGDRLDDVIRQLDEQTRPIFARGVAP</sequence>
<dbReference type="CDD" id="cd13585">
    <property type="entry name" value="PBP2_TMBP_like"/>
    <property type="match status" value="1"/>
</dbReference>
<evidence type="ECO:0000256" key="5">
    <source>
        <dbReference type="ARBA" id="ARBA00023288"/>
    </source>
</evidence>
<dbReference type="Pfam" id="PF13416">
    <property type="entry name" value="SBP_bac_8"/>
    <property type="match status" value="1"/>
</dbReference>
<dbReference type="RefSeq" id="WP_173059160.1">
    <property type="nucleotide sequence ID" value="NZ_BAABGO010000029.1"/>
</dbReference>
<dbReference type="SUPFAM" id="SSF53850">
    <property type="entry name" value="Periplasmic binding protein-like II"/>
    <property type="match status" value="1"/>
</dbReference>
<keyword evidence="4" id="KW-0564">Palmitate</keyword>
<dbReference type="InterPro" id="IPR006059">
    <property type="entry name" value="SBP"/>
</dbReference>
<dbReference type="InterPro" id="IPR050490">
    <property type="entry name" value="Bact_solute-bd_prot1"/>
</dbReference>
<keyword evidence="3" id="KW-0472">Membrane</keyword>
<reference evidence="7 8" key="2">
    <citation type="submission" date="2020-03" db="EMBL/GenBank/DDBJ databases">
        <authorList>
            <person name="Ichikawa N."/>
            <person name="Kimura A."/>
            <person name="Kitahashi Y."/>
            <person name="Uohara A."/>
        </authorList>
    </citation>
    <scope>NUCLEOTIDE SEQUENCE [LARGE SCALE GENOMIC DNA]</scope>
    <source>
        <strain evidence="7 8">NBRC 108639</strain>
    </source>
</reference>
<reference evidence="7 8" key="1">
    <citation type="submission" date="2020-03" db="EMBL/GenBank/DDBJ databases">
        <title>Whole genome shotgun sequence of Phytohabitans houttuyneae NBRC 108639.</title>
        <authorList>
            <person name="Komaki H."/>
            <person name="Tamura T."/>
        </authorList>
    </citation>
    <scope>NUCLEOTIDE SEQUENCE [LARGE SCALE GENOMIC DNA]</scope>
    <source>
        <strain evidence="7 8">NBRC 108639</strain>
    </source>
</reference>
<evidence type="ECO:0000256" key="3">
    <source>
        <dbReference type="ARBA" id="ARBA00023136"/>
    </source>
</evidence>
<keyword evidence="5" id="KW-0449">Lipoprotein</keyword>
<dbReference type="Proteomes" id="UP000482800">
    <property type="component" value="Unassembled WGS sequence"/>
</dbReference>
<keyword evidence="1" id="KW-1003">Cell membrane</keyword>
<proteinExistence type="predicted"/>
<protein>
    <submittedName>
        <fullName evidence="7">ABC transporter substrate-binding protein</fullName>
    </submittedName>
</protein>
<dbReference type="Gene3D" id="3.40.190.10">
    <property type="entry name" value="Periplasmic binding protein-like II"/>
    <property type="match status" value="1"/>
</dbReference>
<dbReference type="PANTHER" id="PTHR43649:SF33">
    <property type="entry name" value="POLYGALACTURONAN_RHAMNOGALACTURONAN-BINDING PROTEIN YTCQ"/>
    <property type="match status" value="1"/>
</dbReference>
<gene>
    <name evidence="7" type="ORF">Phou_050100</name>
</gene>
<evidence type="ECO:0000313" key="8">
    <source>
        <dbReference type="Proteomes" id="UP000482800"/>
    </source>
</evidence>
<evidence type="ECO:0000256" key="1">
    <source>
        <dbReference type="ARBA" id="ARBA00022475"/>
    </source>
</evidence>
<evidence type="ECO:0000313" key="7">
    <source>
        <dbReference type="EMBL" id="GFJ80830.1"/>
    </source>
</evidence>
<evidence type="ECO:0000256" key="6">
    <source>
        <dbReference type="SAM" id="SignalP"/>
    </source>
</evidence>
<dbReference type="PANTHER" id="PTHR43649">
    <property type="entry name" value="ARABINOSE-BINDING PROTEIN-RELATED"/>
    <property type="match status" value="1"/>
</dbReference>
<organism evidence="7 8">
    <name type="scientific">Phytohabitans houttuyneae</name>
    <dbReference type="NCBI Taxonomy" id="1076126"/>
    <lineage>
        <taxon>Bacteria</taxon>
        <taxon>Bacillati</taxon>
        <taxon>Actinomycetota</taxon>
        <taxon>Actinomycetes</taxon>
        <taxon>Micromonosporales</taxon>
        <taxon>Micromonosporaceae</taxon>
    </lineage>
</organism>
<dbReference type="AlphaFoldDB" id="A0A6V8KBN0"/>